<evidence type="ECO:0000256" key="12">
    <source>
        <dbReference type="ARBA" id="ARBA00025078"/>
    </source>
</evidence>
<evidence type="ECO:0000256" key="7">
    <source>
        <dbReference type="ARBA" id="ARBA00022795"/>
    </source>
</evidence>
<keyword evidence="5 13" id="KW-1003">Cell membrane</keyword>
<comment type="subcellular location">
    <subcellularLocation>
        <location evidence="1">Cell membrane</location>
        <topology evidence="1">Multi-pass membrane protein</topology>
    </subcellularLocation>
</comment>
<dbReference type="NCBIfam" id="TIGR00328">
    <property type="entry name" value="flhB"/>
    <property type="match status" value="1"/>
</dbReference>
<evidence type="ECO:0000256" key="1">
    <source>
        <dbReference type="ARBA" id="ARBA00004651"/>
    </source>
</evidence>
<dbReference type="Proteomes" id="UP000238385">
    <property type="component" value="Unassembled WGS sequence"/>
</dbReference>
<protein>
    <recommendedName>
        <fullName evidence="3 13">Flagellar biosynthetic protein FlhB</fullName>
    </recommendedName>
</protein>
<gene>
    <name evidence="13 15" type="primary">flhB</name>
    <name evidence="15" type="ORF">C7H08_16905</name>
</gene>
<evidence type="ECO:0000313" key="15">
    <source>
        <dbReference type="EMBL" id="PSF06761.1"/>
    </source>
</evidence>
<dbReference type="GO" id="GO:0009306">
    <property type="term" value="P:protein secretion"/>
    <property type="evidence" value="ECO:0007669"/>
    <property type="project" value="InterPro"/>
</dbReference>
<dbReference type="InterPro" id="IPR006135">
    <property type="entry name" value="T3SS_substrate_exporter"/>
</dbReference>
<dbReference type="PRINTS" id="PR00950">
    <property type="entry name" value="TYPE3IMSPROT"/>
</dbReference>
<feature type="transmembrane region" description="Helical" evidence="13">
    <location>
        <begin position="188"/>
        <end position="213"/>
    </location>
</feature>
<dbReference type="InterPro" id="IPR029025">
    <property type="entry name" value="T3SS_substrate_exporter_C"/>
</dbReference>
<evidence type="ECO:0000256" key="5">
    <source>
        <dbReference type="ARBA" id="ARBA00022475"/>
    </source>
</evidence>
<feature type="transmembrane region" description="Helical" evidence="13">
    <location>
        <begin position="104"/>
        <end position="124"/>
    </location>
</feature>
<evidence type="ECO:0000313" key="16">
    <source>
        <dbReference type="Proteomes" id="UP000238385"/>
    </source>
</evidence>
<comment type="similarity">
    <text evidence="2 13">Belongs to the type III secretion exporter family.</text>
</comment>
<evidence type="ECO:0000256" key="3">
    <source>
        <dbReference type="ARBA" id="ARBA00021622"/>
    </source>
</evidence>
<keyword evidence="4 13" id="KW-0813">Transport</keyword>
<dbReference type="PANTHER" id="PTHR30531">
    <property type="entry name" value="FLAGELLAR BIOSYNTHETIC PROTEIN FLHB"/>
    <property type="match status" value="1"/>
</dbReference>
<feature type="transmembrane region" description="Helical" evidence="13">
    <location>
        <begin position="35"/>
        <end position="59"/>
    </location>
</feature>
<keyword evidence="8 13" id="KW-0653">Protein transport</keyword>
<evidence type="ECO:0000256" key="11">
    <source>
        <dbReference type="ARBA" id="ARBA00023225"/>
    </source>
</evidence>
<dbReference type="RefSeq" id="WP_106673386.1">
    <property type="nucleotide sequence ID" value="NZ_BMFE01000002.1"/>
</dbReference>
<dbReference type="Gene3D" id="6.10.250.2080">
    <property type="match status" value="1"/>
</dbReference>
<evidence type="ECO:0000256" key="13">
    <source>
        <dbReference type="RuleBase" id="RU364091"/>
    </source>
</evidence>
<keyword evidence="15" id="KW-0966">Cell projection</keyword>
<evidence type="ECO:0000256" key="14">
    <source>
        <dbReference type="SAM" id="MobiDB-lite"/>
    </source>
</evidence>
<dbReference type="GO" id="GO:0044780">
    <property type="term" value="P:bacterial-type flagellum assembly"/>
    <property type="evidence" value="ECO:0007669"/>
    <property type="project" value="InterPro"/>
</dbReference>
<keyword evidence="9 13" id="KW-1133">Transmembrane helix</keyword>
<keyword evidence="11 13" id="KW-1006">Bacterial flagellum protein export</keyword>
<evidence type="ECO:0000256" key="4">
    <source>
        <dbReference type="ARBA" id="ARBA00022448"/>
    </source>
</evidence>
<accession>A0A2T1K9D2</accession>
<evidence type="ECO:0000256" key="9">
    <source>
        <dbReference type="ARBA" id="ARBA00022989"/>
    </source>
</evidence>
<comment type="caution">
    <text evidence="15">The sequence shown here is derived from an EMBL/GenBank/DDBJ whole genome shotgun (WGS) entry which is preliminary data.</text>
</comment>
<dbReference type="GO" id="GO:0005886">
    <property type="term" value="C:plasma membrane"/>
    <property type="evidence" value="ECO:0007669"/>
    <property type="project" value="UniProtKB-SubCell"/>
</dbReference>
<dbReference type="InterPro" id="IPR006136">
    <property type="entry name" value="FlhB"/>
</dbReference>
<organism evidence="15 16">
    <name type="scientific">Marinobacter halophilus</name>
    <dbReference type="NCBI Taxonomy" id="1323740"/>
    <lineage>
        <taxon>Bacteria</taxon>
        <taxon>Pseudomonadati</taxon>
        <taxon>Pseudomonadota</taxon>
        <taxon>Gammaproteobacteria</taxon>
        <taxon>Pseudomonadales</taxon>
        <taxon>Marinobacteraceae</taxon>
        <taxon>Marinobacter</taxon>
    </lineage>
</organism>
<dbReference type="AlphaFoldDB" id="A0A2T1K9D2"/>
<sequence length="378" mass="41715">MAEENDNSQEKTEEPTARRLEKAREDGQTARSKELATMAVLLAGAGGMLMFGGSLATVLEGIMRDAFIIERAAIYDTRHMSVQLILSAKAAAFALSPILLMLLIAAIAGSIGIGGLLFSGKAIAPKANRMDPIKGLGRMFSMRSLIELVKAIAKVGLVLSVAIMILHLRTDDLLSIAEEPVVPAMAHVVWTMAWSFLVLSCATIIIAIIDVPFQIYDHQKKLRMTKQEVKDEYKDSEGKPEVKGKIRQLQREMSQRRMMQDVPTADVVITNPTHYAVALKYDQMSMGAPVVVAKGADEIAFKIMEIARANKVEILRTPPLTRAVYHNSDIGQEIPDGLYMAIAQVLAYVFQLRQFRKGRGDKPGMPDFPIPPEMRRDI</sequence>
<dbReference type="SUPFAM" id="SSF160544">
    <property type="entry name" value="EscU C-terminal domain-like"/>
    <property type="match status" value="1"/>
</dbReference>
<dbReference type="OrthoDB" id="9807950at2"/>
<evidence type="ECO:0000256" key="8">
    <source>
        <dbReference type="ARBA" id="ARBA00022927"/>
    </source>
</evidence>
<dbReference type="Pfam" id="PF01312">
    <property type="entry name" value="Bac_export_2"/>
    <property type="match status" value="1"/>
</dbReference>
<keyword evidence="7 13" id="KW-1005">Bacterial flagellum biogenesis</keyword>
<keyword evidence="15" id="KW-0282">Flagellum</keyword>
<name>A0A2T1K9D2_9GAMM</name>
<feature type="transmembrane region" description="Helical" evidence="13">
    <location>
        <begin position="145"/>
        <end position="168"/>
    </location>
</feature>
<evidence type="ECO:0000256" key="10">
    <source>
        <dbReference type="ARBA" id="ARBA00023136"/>
    </source>
</evidence>
<comment type="function">
    <text evidence="12 13">Required for formation of the rod structure in the basal body of the flagellar apparatus. Together with FliI and FliH, may constitute the export apparatus of flagellin.</text>
</comment>
<feature type="region of interest" description="Disordered" evidence="14">
    <location>
        <begin position="1"/>
        <end position="31"/>
    </location>
</feature>
<proteinExistence type="inferred from homology"/>
<evidence type="ECO:0000256" key="2">
    <source>
        <dbReference type="ARBA" id="ARBA00010690"/>
    </source>
</evidence>
<keyword evidence="6 13" id="KW-0812">Transmembrane</keyword>
<keyword evidence="16" id="KW-1185">Reference proteome</keyword>
<dbReference type="PANTHER" id="PTHR30531:SF12">
    <property type="entry name" value="FLAGELLAR BIOSYNTHETIC PROTEIN FLHB"/>
    <property type="match status" value="1"/>
</dbReference>
<dbReference type="FunFam" id="3.40.1690.10:FF:000001">
    <property type="entry name" value="Flagellar biosynthetic protein FlhB"/>
    <property type="match status" value="1"/>
</dbReference>
<dbReference type="EMBL" id="PXNN01000017">
    <property type="protein sequence ID" value="PSF06761.1"/>
    <property type="molecule type" value="Genomic_DNA"/>
</dbReference>
<dbReference type="Gene3D" id="3.40.1690.10">
    <property type="entry name" value="secretion proteins EscU"/>
    <property type="match status" value="1"/>
</dbReference>
<reference evidence="15 16" key="1">
    <citation type="submission" date="2018-03" db="EMBL/GenBank/DDBJ databases">
        <title>Marinobacter brunus sp. nov., a marine bacterium of Gamma-proteobacteria isolated from the surface seawater of the South China Sea.</title>
        <authorList>
            <person name="Cheng H."/>
            <person name="Wu Y.-H."/>
            <person name="Xamxidin M."/>
            <person name="Xu X.-W."/>
        </authorList>
    </citation>
    <scope>NUCLEOTIDE SEQUENCE [LARGE SCALE GENOMIC DNA]</scope>
    <source>
        <strain evidence="15 16">JCM 30472</strain>
    </source>
</reference>
<keyword evidence="15" id="KW-0969">Cilium</keyword>
<keyword evidence="10 13" id="KW-0472">Membrane</keyword>
<evidence type="ECO:0000256" key="6">
    <source>
        <dbReference type="ARBA" id="ARBA00022692"/>
    </source>
</evidence>
<feature type="compositionally biased region" description="Basic and acidic residues" evidence="14">
    <location>
        <begin position="8"/>
        <end position="31"/>
    </location>
</feature>